<dbReference type="InterPro" id="IPR002703">
    <property type="entry name" value="Levivir_coat"/>
</dbReference>
<name>A0A514DCK3_9VIRU</name>
<evidence type="ECO:0000256" key="3">
    <source>
        <dbReference type="ARBA" id="ARBA00022844"/>
    </source>
</evidence>
<keyword evidence="2" id="KW-0167">Capsid protein</keyword>
<dbReference type="SUPFAM" id="SSF55405">
    <property type="entry name" value="RNA bacteriophage capsid protein"/>
    <property type="match status" value="1"/>
</dbReference>
<reference evidence="4" key="1">
    <citation type="submission" date="2019-05" db="EMBL/GenBank/DDBJ databases">
        <title>Metatranscriptomic reconstruction reveals RNA viruses with the potential to shape carbon cycling in soil.</title>
        <authorList>
            <person name="Starr E.P."/>
            <person name="Nuccio E."/>
            <person name="Pett-Ridge J."/>
            <person name="Banfield J.F."/>
            <person name="Firestone M.K."/>
        </authorList>
    </citation>
    <scope>NUCLEOTIDE SEQUENCE</scope>
    <source>
        <strain evidence="4">H1_Rhizo_25_scaffold_873</strain>
    </source>
</reference>
<comment type="subcellular location">
    <subcellularLocation>
        <location evidence="1">Virion</location>
    </subcellularLocation>
</comment>
<accession>A0A514DCK3</accession>
<dbReference type="Gene3D" id="3.30.380.10">
    <property type="entry name" value="MS2 Viral Coat Protein"/>
    <property type="match status" value="1"/>
</dbReference>
<proteinExistence type="predicted"/>
<keyword evidence="3" id="KW-0946">Virion</keyword>
<evidence type="ECO:0000256" key="1">
    <source>
        <dbReference type="ARBA" id="ARBA00004328"/>
    </source>
</evidence>
<dbReference type="Pfam" id="PF01819">
    <property type="entry name" value="Levi_coat"/>
    <property type="match status" value="1"/>
</dbReference>
<sequence>MTAFASQNLKNAAGSNVAFAPQTINPSNGVASWATSAETVYDLKSFLSISSSVPSAKSSKARLRVKISVPMTLSDAGGTYYKADEAIATLDIAIPKNMDLTYRQNLQAFMKSVLTDASFVTNFMSAFEGIY</sequence>
<organism evidence="4">
    <name type="scientific">Leviviridae sp</name>
    <dbReference type="NCBI Taxonomy" id="2027243"/>
    <lineage>
        <taxon>Viruses</taxon>
        <taxon>Riboviria</taxon>
        <taxon>Orthornavirae</taxon>
        <taxon>Lenarviricota</taxon>
        <taxon>Leviviricetes</taxon>
        <taxon>Norzivirales</taxon>
        <taxon>Fiersviridae</taxon>
    </lineage>
</organism>
<protein>
    <recommendedName>
        <fullName evidence="5">Coat protein</fullName>
    </recommendedName>
</protein>
<dbReference type="GO" id="GO:0005198">
    <property type="term" value="F:structural molecule activity"/>
    <property type="evidence" value="ECO:0007669"/>
    <property type="project" value="InterPro"/>
</dbReference>
<evidence type="ECO:0000256" key="2">
    <source>
        <dbReference type="ARBA" id="ARBA00022561"/>
    </source>
</evidence>
<dbReference type="InterPro" id="IPR015954">
    <property type="entry name" value="Phage_RNA-type_capsid"/>
</dbReference>
<evidence type="ECO:0008006" key="5">
    <source>
        <dbReference type="Google" id="ProtNLM"/>
    </source>
</evidence>
<dbReference type="GO" id="GO:0019028">
    <property type="term" value="C:viral capsid"/>
    <property type="evidence" value="ECO:0007669"/>
    <property type="project" value="UniProtKB-KW"/>
</dbReference>
<evidence type="ECO:0000313" key="4">
    <source>
        <dbReference type="EMBL" id="QDH91341.1"/>
    </source>
</evidence>
<dbReference type="EMBL" id="MN036171">
    <property type="protein sequence ID" value="QDH91341.1"/>
    <property type="molecule type" value="Genomic_RNA"/>
</dbReference>
<gene>
    <name evidence="4" type="ORF">H1Rhizo25873_000002</name>
</gene>